<keyword evidence="5 9" id="KW-0653">Protein transport</keyword>
<keyword evidence="15" id="KW-1185">Reference proteome</keyword>
<evidence type="ECO:0000256" key="6">
    <source>
        <dbReference type="ARBA" id="ARBA00022989"/>
    </source>
</evidence>
<dbReference type="NCBIfam" id="NF009545">
    <property type="entry name" value="PRK12933.1"/>
    <property type="match status" value="1"/>
</dbReference>
<dbReference type="PANTHER" id="PTHR30081:SF13">
    <property type="entry name" value="PROTEIN TRANSLOCASE SUBUNIT SECD"/>
    <property type="match status" value="1"/>
</dbReference>
<feature type="domain" description="SecDF P1 head subdomain" evidence="13">
    <location>
        <begin position="298"/>
        <end position="416"/>
    </location>
</feature>
<feature type="transmembrane region" description="Helical" evidence="9">
    <location>
        <begin position="534"/>
        <end position="556"/>
    </location>
</feature>
<name>A0ABS4B0R1_9GAMM</name>
<dbReference type="NCBIfam" id="TIGR00916">
    <property type="entry name" value="2A0604s01"/>
    <property type="match status" value="1"/>
</dbReference>
<dbReference type="PANTHER" id="PTHR30081">
    <property type="entry name" value="PROTEIN-EXPORT MEMBRANE PROTEIN SEC"/>
    <property type="match status" value="1"/>
</dbReference>
<feature type="transmembrane region" description="Helical" evidence="9">
    <location>
        <begin position="464"/>
        <end position="486"/>
    </location>
</feature>
<evidence type="ECO:0000256" key="7">
    <source>
        <dbReference type="ARBA" id="ARBA00023010"/>
    </source>
</evidence>
<dbReference type="InterPro" id="IPR055344">
    <property type="entry name" value="SecD_SecF_C_bact"/>
</dbReference>
<evidence type="ECO:0000259" key="13">
    <source>
        <dbReference type="Pfam" id="PF22599"/>
    </source>
</evidence>
<dbReference type="Pfam" id="PF07549">
    <property type="entry name" value="Sec_GG"/>
    <property type="match status" value="1"/>
</dbReference>
<comment type="function">
    <text evidence="9">Part of the Sec protein translocase complex. Interacts with the SecYEG preprotein conducting channel. SecDF uses the proton motive force (PMF) to complete protein translocation after the ATP-dependent function of SecA.</text>
</comment>
<evidence type="ECO:0000259" key="12">
    <source>
        <dbReference type="Pfam" id="PF21760"/>
    </source>
</evidence>
<evidence type="ECO:0000259" key="11">
    <source>
        <dbReference type="Pfam" id="PF13721"/>
    </source>
</evidence>
<dbReference type="InterPro" id="IPR005791">
    <property type="entry name" value="SecD"/>
</dbReference>
<dbReference type="Gene3D" id="3.30.70.3400">
    <property type="match status" value="2"/>
</dbReference>
<evidence type="ECO:0000256" key="4">
    <source>
        <dbReference type="ARBA" id="ARBA00022692"/>
    </source>
</evidence>
<gene>
    <name evidence="9 14" type="primary">secD</name>
    <name evidence="14" type="ORF">J8I01_00805</name>
</gene>
<protein>
    <recommendedName>
        <fullName evidence="9">Protein translocase subunit SecD</fullName>
    </recommendedName>
</protein>
<evidence type="ECO:0000259" key="10">
    <source>
        <dbReference type="Pfam" id="PF02355"/>
    </source>
</evidence>
<accession>A0ABS4B0R1</accession>
<evidence type="ECO:0000313" key="15">
    <source>
        <dbReference type="Proteomes" id="UP000666661"/>
    </source>
</evidence>
<dbReference type="InterPro" id="IPR027398">
    <property type="entry name" value="SecD-TM"/>
</dbReference>
<comment type="subunit">
    <text evidence="9">Forms a complex with SecF. Part of the essential Sec protein translocation apparatus which comprises SecA, SecYEG and auxiliary proteins SecDF-YajC and YidC.</text>
</comment>
<dbReference type="NCBIfam" id="TIGR01129">
    <property type="entry name" value="secD"/>
    <property type="match status" value="1"/>
</dbReference>
<dbReference type="Gene3D" id="3.30.1360.200">
    <property type="match status" value="1"/>
</dbReference>
<keyword evidence="4 9" id="KW-0812">Transmembrane</keyword>
<dbReference type="Pfam" id="PF02355">
    <property type="entry name" value="SecD_SecF_C"/>
    <property type="match status" value="1"/>
</dbReference>
<dbReference type="InterPro" id="IPR022646">
    <property type="entry name" value="SecD/SecF_CS"/>
</dbReference>
<dbReference type="InterPro" id="IPR022813">
    <property type="entry name" value="SecD/SecF_arch_bac"/>
</dbReference>
<evidence type="ECO:0000256" key="3">
    <source>
        <dbReference type="ARBA" id="ARBA00022475"/>
    </source>
</evidence>
<keyword evidence="8 9" id="KW-0472">Membrane</keyword>
<dbReference type="Gene3D" id="1.20.1640.10">
    <property type="entry name" value="Multidrug efflux transporter AcrB transmembrane domain"/>
    <property type="match status" value="1"/>
</dbReference>
<keyword evidence="2 9" id="KW-0813">Transport</keyword>
<evidence type="ECO:0000256" key="1">
    <source>
        <dbReference type="ARBA" id="ARBA00004651"/>
    </source>
</evidence>
<sequence length="600" mass="65297">MRKKSHTVLNRMSLWQYALLLLMLITFAFYSLPTFFGEQPSLGLHGQSRLSDAQRTLLADNRIEPLKQVAQGDRMELVFATQGEQQLAKQLLEQQGLDSAALTLEFYSNAPTWISRLGADPIKLGLDLRGGSQLLIGVDVDFVIDNQTKNLVDTLRTRFREANLRGASVMRTAQGSVTVTLPDVAEQEAWLAIIKESAGTRQDQWTLTRSGNALTLVLSESERTLLVNNAVTQNLSILKKRINELGIVEASVVRQGQDGIRIELPGVHNPRQAKEVIGATASLAFYEAKADSRFVMADRNGQSVGLARQPVLSGEHIVDARANMGEMGQPQVNIVLDTLGGSKMNQFSRQHVGKPMATVFTEYKTNAEGKLRARSEVINVATIQTALGNQFRITGIGSLPEAQELAMLLRAGALTAPLKILEERSIGPTLGLQNIEAGFTALAFGMAGMMLFMMAWYRKFGWVAITALVANLLMQVGMLAVLPGAVLTLPGIAGLVLTVGMAVDTHVLIFERIKDRLREGGSLANAIDFGYRSAFRTIFDANITTLICAVVLYAIGSGPLQGFSITLILGLISSMVTGIWGTRAIINPLWGNSRAKLLRV</sequence>
<keyword evidence="6 9" id="KW-1133">Transmembrane helix</keyword>
<evidence type="ECO:0000256" key="8">
    <source>
        <dbReference type="ARBA" id="ARBA00023136"/>
    </source>
</evidence>
<dbReference type="Pfam" id="PF22599">
    <property type="entry name" value="SecDF_P1_head"/>
    <property type="match status" value="1"/>
</dbReference>
<evidence type="ECO:0000256" key="9">
    <source>
        <dbReference type="HAMAP-Rule" id="MF_01463"/>
    </source>
</evidence>
<evidence type="ECO:0000313" key="14">
    <source>
        <dbReference type="EMBL" id="MBP0601065.1"/>
    </source>
</evidence>
<dbReference type="InterPro" id="IPR054384">
    <property type="entry name" value="SecDF_P1_head"/>
</dbReference>
<keyword evidence="7 9" id="KW-0811">Translocation</keyword>
<dbReference type="EMBL" id="JAGIQF010000001">
    <property type="protein sequence ID" value="MBP0601065.1"/>
    <property type="molecule type" value="Genomic_DNA"/>
</dbReference>
<comment type="caution">
    <text evidence="14">The sequence shown here is derived from an EMBL/GenBank/DDBJ whole genome shotgun (WGS) entry which is preliminary data.</text>
</comment>
<dbReference type="RefSeq" id="WP_209791724.1">
    <property type="nucleotide sequence ID" value="NZ_JAGIQF010000001.1"/>
</dbReference>
<dbReference type="Pfam" id="PF13721">
    <property type="entry name" value="SecD-TM1"/>
    <property type="match status" value="1"/>
</dbReference>
<feature type="transmembrane region" description="Helical" evidence="9">
    <location>
        <begin position="437"/>
        <end position="457"/>
    </location>
</feature>
<feature type="domain" description="SecD export protein N-terminal TM" evidence="11">
    <location>
        <begin position="9"/>
        <end position="95"/>
    </location>
</feature>
<comment type="similarity">
    <text evidence="9">Belongs to the SecD/SecF family. SecD subfamily.</text>
</comment>
<proteinExistence type="inferred from homology"/>
<evidence type="ECO:0000256" key="5">
    <source>
        <dbReference type="ARBA" id="ARBA00022927"/>
    </source>
</evidence>
<feature type="transmembrane region" description="Helical" evidence="9">
    <location>
        <begin position="562"/>
        <end position="586"/>
    </location>
</feature>
<feature type="domain" description="Protein export membrane protein SecD/SecF C-terminal" evidence="10">
    <location>
        <begin position="419"/>
        <end position="585"/>
    </location>
</feature>
<dbReference type="Proteomes" id="UP000666661">
    <property type="component" value="Unassembled WGS sequence"/>
</dbReference>
<comment type="subcellular location">
    <subcellularLocation>
        <location evidence="1 9">Cell membrane</location>
        <topology evidence="1 9">Multi-pass membrane protein</topology>
    </subcellularLocation>
</comment>
<organism evidence="14 15">
    <name type="scientific">Aeromonas sanarellii</name>
    <dbReference type="NCBI Taxonomy" id="633415"/>
    <lineage>
        <taxon>Bacteria</taxon>
        <taxon>Pseudomonadati</taxon>
        <taxon>Pseudomonadota</taxon>
        <taxon>Gammaproteobacteria</taxon>
        <taxon>Aeromonadales</taxon>
        <taxon>Aeromonadaceae</taxon>
        <taxon>Aeromonas</taxon>
    </lineage>
</organism>
<feature type="domain" description="Protein translocase subunit SecDF P1" evidence="12">
    <location>
        <begin position="231"/>
        <end position="288"/>
    </location>
</feature>
<evidence type="ECO:0000256" key="2">
    <source>
        <dbReference type="ARBA" id="ARBA00022448"/>
    </source>
</evidence>
<feature type="transmembrane region" description="Helical" evidence="9">
    <location>
        <begin position="492"/>
        <end position="513"/>
    </location>
</feature>
<dbReference type="SUPFAM" id="SSF82866">
    <property type="entry name" value="Multidrug efflux transporter AcrB transmembrane domain"/>
    <property type="match status" value="1"/>
</dbReference>
<dbReference type="HAMAP" id="MF_01463_B">
    <property type="entry name" value="SecD_B"/>
    <property type="match status" value="1"/>
</dbReference>
<dbReference type="InterPro" id="IPR048634">
    <property type="entry name" value="SecD_SecF_C"/>
</dbReference>
<reference evidence="14 15" key="1">
    <citation type="submission" date="2021-03" db="EMBL/GenBank/DDBJ databases">
        <title>Plant growth promoting bacteria isolated from wild legumes nodules and trapping Phaseolus vulgaris L. nodules in the center and southern Mexico.</title>
        <authorList>
            <person name="Estrada P."/>
        </authorList>
    </citation>
    <scope>NUCLEOTIDE SEQUENCE [LARGE SCALE GENOMIC DNA]</scope>
    <source>
        <strain evidence="14 15">MaGu-431</strain>
    </source>
</reference>
<comment type="caution">
    <text evidence="9">Lacks conserved residue(s) required for the propagation of feature annotation.</text>
</comment>
<keyword evidence="3 9" id="KW-1003">Cell membrane</keyword>
<dbReference type="InterPro" id="IPR048631">
    <property type="entry name" value="SecD_1st"/>
</dbReference>
<dbReference type="Pfam" id="PF21760">
    <property type="entry name" value="SecD_1st"/>
    <property type="match status" value="1"/>
</dbReference>